<dbReference type="InterPro" id="IPR027359">
    <property type="entry name" value="Volt_channel_dom_sf"/>
</dbReference>
<dbReference type="GO" id="GO:0005248">
    <property type="term" value="F:voltage-gated sodium channel activity"/>
    <property type="evidence" value="ECO:0007669"/>
    <property type="project" value="TreeGrafter"/>
</dbReference>
<dbReference type="Gene3D" id="1.20.120.350">
    <property type="entry name" value="Voltage-gated potassium channels. Chain C"/>
    <property type="match status" value="1"/>
</dbReference>
<evidence type="ECO:0000313" key="8">
    <source>
        <dbReference type="Proteomes" id="UP001055804"/>
    </source>
</evidence>
<organism evidence="7 8">
    <name type="scientific">Futiania mangrovi</name>
    <dbReference type="NCBI Taxonomy" id="2959716"/>
    <lineage>
        <taxon>Bacteria</taxon>
        <taxon>Pseudomonadati</taxon>
        <taxon>Pseudomonadota</taxon>
        <taxon>Alphaproteobacteria</taxon>
        <taxon>Futianiales</taxon>
        <taxon>Futianiaceae</taxon>
        <taxon>Futiania</taxon>
    </lineage>
</organism>
<dbReference type="Pfam" id="PF00520">
    <property type="entry name" value="Ion_trans"/>
    <property type="match status" value="1"/>
</dbReference>
<accession>A0A9J6PGN9</accession>
<dbReference type="AlphaFoldDB" id="A0A9J6PGN9"/>
<dbReference type="PANTHER" id="PTHR10037">
    <property type="entry name" value="VOLTAGE-GATED CATION CHANNEL CALCIUM AND SODIUM"/>
    <property type="match status" value="1"/>
</dbReference>
<dbReference type="InterPro" id="IPR005821">
    <property type="entry name" value="Ion_trans_dom"/>
</dbReference>
<dbReference type="SUPFAM" id="SSF81324">
    <property type="entry name" value="Voltage-gated potassium channels"/>
    <property type="match status" value="1"/>
</dbReference>
<feature type="transmembrane region" description="Helical" evidence="5">
    <location>
        <begin position="192"/>
        <end position="217"/>
    </location>
</feature>
<feature type="transmembrane region" description="Helical" evidence="5">
    <location>
        <begin position="42"/>
        <end position="65"/>
    </location>
</feature>
<keyword evidence="8" id="KW-1185">Reference proteome</keyword>
<dbReference type="PANTHER" id="PTHR10037:SF62">
    <property type="entry name" value="SODIUM CHANNEL PROTEIN 60E"/>
    <property type="match status" value="1"/>
</dbReference>
<evidence type="ECO:0000256" key="1">
    <source>
        <dbReference type="ARBA" id="ARBA00004141"/>
    </source>
</evidence>
<evidence type="ECO:0000256" key="5">
    <source>
        <dbReference type="SAM" id="Phobius"/>
    </source>
</evidence>
<name>A0A9J6PGN9_9PROT</name>
<keyword evidence="4 5" id="KW-0472">Membrane</keyword>
<proteinExistence type="predicted"/>
<feature type="transmembrane region" description="Helical" evidence="5">
    <location>
        <begin position="12"/>
        <end position="30"/>
    </location>
</feature>
<protein>
    <submittedName>
        <fullName evidence="7">Ion transporter</fullName>
    </submittedName>
</protein>
<evidence type="ECO:0000256" key="4">
    <source>
        <dbReference type="ARBA" id="ARBA00023136"/>
    </source>
</evidence>
<comment type="subcellular location">
    <subcellularLocation>
        <location evidence="1">Membrane</location>
        <topology evidence="1">Multi-pass membrane protein</topology>
    </subcellularLocation>
</comment>
<dbReference type="EMBL" id="JAMZFT010000002">
    <property type="protein sequence ID" value="MCP1336971.1"/>
    <property type="molecule type" value="Genomic_DNA"/>
</dbReference>
<keyword evidence="2 5" id="KW-0812">Transmembrane</keyword>
<evidence type="ECO:0000259" key="6">
    <source>
        <dbReference type="Pfam" id="PF00520"/>
    </source>
</evidence>
<dbReference type="Gene3D" id="1.10.287.70">
    <property type="match status" value="1"/>
</dbReference>
<sequence length="267" mass="29085">MDIMRRIVESERFQTAIIAVIVLNAIVLGLETWPAAMTQAGGVLVVLDRIAIAIFVVEIAMKLAVYRLSFFRSAWNVFDLAIVSITFVPAGEGVSVLRALRILRALRLISVVPSMRRVVQALLRAIPGMGSVVTLLALVFYVAAVMATKLFGAAFPDWFGSMGASFYSLFQIMTLESWSMGIVRPVMEVYPFAWIFFVVFILLTTFAVLNLFIAIIVDSMSQEHAAEEAATRGALGSEHQQIMAELTALRAEVAALARGPGAGPRGD</sequence>
<dbReference type="GO" id="GO:0001518">
    <property type="term" value="C:voltage-gated sodium channel complex"/>
    <property type="evidence" value="ECO:0007669"/>
    <property type="project" value="TreeGrafter"/>
</dbReference>
<dbReference type="RefSeq" id="WP_269332911.1">
    <property type="nucleotide sequence ID" value="NZ_JAMZFT010000002.1"/>
</dbReference>
<feature type="transmembrane region" description="Helical" evidence="5">
    <location>
        <begin position="121"/>
        <end position="143"/>
    </location>
</feature>
<feature type="transmembrane region" description="Helical" evidence="5">
    <location>
        <begin position="150"/>
        <end position="172"/>
    </location>
</feature>
<reference evidence="7" key="1">
    <citation type="submission" date="2022-06" db="EMBL/GenBank/DDBJ databases">
        <title>Isolation and Genomics of Futiania mangrovii gen. nov., sp. nov., a Rare and Metabolically-versatile member in the Class Alphaproteobacteria.</title>
        <authorList>
            <person name="Liu L."/>
            <person name="Huang W.-C."/>
            <person name="Pan J."/>
            <person name="Li J."/>
            <person name="Huang Y."/>
            <person name="Du H."/>
            <person name="Liu Y."/>
            <person name="Li M."/>
        </authorList>
    </citation>
    <scope>NUCLEOTIDE SEQUENCE</scope>
    <source>
        <strain evidence="7">FT118</strain>
    </source>
</reference>
<gene>
    <name evidence="7" type="ORF">NJQ99_11165</name>
</gene>
<comment type="caution">
    <text evidence="7">The sequence shown here is derived from an EMBL/GenBank/DDBJ whole genome shotgun (WGS) entry which is preliminary data.</text>
</comment>
<dbReference type="Proteomes" id="UP001055804">
    <property type="component" value="Unassembled WGS sequence"/>
</dbReference>
<feature type="domain" description="Ion transport" evidence="6">
    <location>
        <begin position="13"/>
        <end position="226"/>
    </location>
</feature>
<feature type="transmembrane region" description="Helical" evidence="5">
    <location>
        <begin position="77"/>
        <end position="101"/>
    </location>
</feature>
<keyword evidence="3 5" id="KW-1133">Transmembrane helix</keyword>
<evidence type="ECO:0000256" key="2">
    <source>
        <dbReference type="ARBA" id="ARBA00022692"/>
    </source>
</evidence>
<evidence type="ECO:0000256" key="3">
    <source>
        <dbReference type="ARBA" id="ARBA00022989"/>
    </source>
</evidence>
<evidence type="ECO:0000313" key="7">
    <source>
        <dbReference type="EMBL" id="MCP1336971.1"/>
    </source>
</evidence>
<dbReference type="InterPro" id="IPR043203">
    <property type="entry name" value="VGCC_Ca_Na"/>
</dbReference>